<keyword evidence="2" id="KW-0813">Transport</keyword>
<dbReference type="GO" id="GO:0005886">
    <property type="term" value="C:plasma membrane"/>
    <property type="evidence" value="ECO:0007669"/>
    <property type="project" value="UniProtKB-SubCell"/>
</dbReference>
<evidence type="ECO:0000313" key="9">
    <source>
        <dbReference type="Proteomes" id="UP000655287"/>
    </source>
</evidence>
<dbReference type="PROSITE" id="PS50850">
    <property type="entry name" value="MFS"/>
    <property type="match status" value="1"/>
</dbReference>
<evidence type="ECO:0000256" key="2">
    <source>
        <dbReference type="ARBA" id="ARBA00022448"/>
    </source>
</evidence>
<evidence type="ECO:0000259" key="7">
    <source>
        <dbReference type="PROSITE" id="PS50850"/>
    </source>
</evidence>
<accession>A0A919V2E5</accession>
<feature type="domain" description="Major facilitator superfamily (MFS) profile" evidence="7">
    <location>
        <begin position="1"/>
        <end position="145"/>
    </location>
</feature>
<feature type="transmembrane region" description="Helical" evidence="6">
    <location>
        <begin position="115"/>
        <end position="137"/>
    </location>
</feature>
<dbReference type="SUPFAM" id="SSF103473">
    <property type="entry name" value="MFS general substrate transporter"/>
    <property type="match status" value="1"/>
</dbReference>
<dbReference type="Gene3D" id="1.20.1250.20">
    <property type="entry name" value="MFS general substrate transporter like domains"/>
    <property type="match status" value="1"/>
</dbReference>
<dbReference type="EMBL" id="BOOU01000059">
    <property type="protein sequence ID" value="GII79617.1"/>
    <property type="molecule type" value="Genomic_DNA"/>
</dbReference>
<organism evidence="8 9">
    <name type="scientific">Sphaerisporangium rufum</name>
    <dbReference type="NCBI Taxonomy" id="1381558"/>
    <lineage>
        <taxon>Bacteria</taxon>
        <taxon>Bacillati</taxon>
        <taxon>Actinomycetota</taxon>
        <taxon>Actinomycetes</taxon>
        <taxon>Streptosporangiales</taxon>
        <taxon>Streptosporangiaceae</taxon>
        <taxon>Sphaerisporangium</taxon>
    </lineage>
</organism>
<evidence type="ECO:0000256" key="6">
    <source>
        <dbReference type="SAM" id="Phobius"/>
    </source>
</evidence>
<dbReference type="PANTHER" id="PTHR42718:SF9">
    <property type="entry name" value="MAJOR FACILITATOR SUPERFAMILY MULTIDRUG TRANSPORTER MFSC"/>
    <property type="match status" value="1"/>
</dbReference>
<evidence type="ECO:0000256" key="1">
    <source>
        <dbReference type="ARBA" id="ARBA00004651"/>
    </source>
</evidence>
<dbReference type="InterPro" id="IPR020846">
    <property type="entry name" value="MFS_dom"/>
</dbReference>
<keyword evidence="9" id="KW-1185">Reference proteome</keyword>
<comment type="subcellular location">
    <subcellularLocation>
        <location evidence="1">Cell membrane</location>
        <topology evidence="1">Multi-pass membrane protein</topology>
    </subcellularLocation>
</comment>
<gene>
    <name evidence="8" type="ORF">Sru01_45990</name>
</gene>
<dbReference type="InterPro" id="IPR036259">
    <property type="entry name" value="MFS_trans_sf"/>
</dbReference>
<sequence>MTGRLTDRFGGGVVSVAGLSITAIAIVPLALMDAHTGLVAVEVVITLLGLGLGLSLMPAVAAAYATISPDQLADATPQLNAVQRIGGSIGTAITVVVIGRGLAAHQAPLTAFHAGLWSLFAATVLAMLPATVLTNVLRRRPIRAR</sequence>
<evidence type="ECO:0000256" key="4">
    <source>
        <dbReference type="ARBA" id="ARBA00022989"/>
    </source>
</evidence>
<dbReference type="Proteomes" id="UP000655287">
    <property type="component" value="Unassembled WGS sequence"/>
</dbReference>
<keyword evidence="3 6" id="KW-0812">Transmembrane</keyword>
<keyword evidence="4 6" id="KW-1133">Transmembrane helix</keyword>
<comment type="caution">
    <text evidence="8">The sequence shown here is derived from an EMBL/GenBank/DDBJ whole genome shotgun (WGS) entry which is preliminary data.</text>
</comment>
<evidence type="ECO:0000256" key="5">
    <source>
        <dbReference type="ARBA" id="ARBA00023136"/>
    </source>
</evidence>
<evidence type="ECO:0000313" key="8">
    <source>
        <dbReference type="EMBL" id="GII79617.1"/>
    </source>
</evidence>
<evidence type="ECO:0000256" key="3">
    <source>
        <dbReference type="ARBA" id="ARBA00022692"/>
    </source>
</evidence>
<dbReference type="GO" id="GO:0022857">
    <property type="term" value="F:transmembrane transporter activity"/>
    <property type="evidence" value="ECO:0007669"/>
    <property type="project" value="InterPro"/>
</dbReference>
<dbReference type="AlphaFoldDB" id="A0A919V2E5"/>
<feature type="transmembrane region" description="Helical" evidence="6">
    <location>
        <begin position="12"/>
        <end position="31"/>
    </location>
</feature>
<reference evidence="8" key="1">
    <citation type="submission" date="2021-01" db="EMBL/GenBank/DDBJ databases">
        <title>Whole genome shotgun sequence of Sphaerisporangium rufum NBRC 109079.</title>
        <authorList>
            <person name="Komaki H."/>
            <person name="Tamura T."/>
        </authorList>
    </citation>
    <scope>NUCLEOTIDE SEQUENCE</scope>
    <source>
        <strain evidence="8">NBRC 109079</strain>
    </source>
</reference>
<keyword evidence="5 6" id="KW-0472">Membrane</keyword>
<feature type="transmembrane region" description="Helical" evidence="6">
    <location>
        <begin position="85"/>
        <end position="103"/>
    </location>
</feature>
<name>A0A919V2E5_9ACTN</name>
<protein>
    <recommendedName>
        <fullName evidence="7">Major facilitator superfamily (MFS) profile domain-containing protein</fullName>
    </recommendedName>
</protein>
<dbReference type="PANTHER" id="PTHR42718">
    <property type="entry name" value="MAJOR FACILITATOR SUPERFAMILY MULTIDRUG TRANSPORTER MFSC"/>
    <property type="match status" value="1"/>
</dbReference>
<proteinExistence type="predicted"/>
<feature type="transmembrane region" description="Helical" evidence="6">
    <location>
        <begin position="43"/>
        <end position="64"/>
    </location>
</feature>